<evidence type="ECO:0000313" key="2">
    <source>
        <dbReference type="EMBL" id="RNB45522.1"/>
    </source>
</evidence>
<sequence>MGSYTDLLRTSGVARIIAAQLTARFPQGMLSLAFLLHVEQQTGSYGAAGLVLAATSIGQAVAGPLTSRLMGRFGMRPVLITTLSVCVTAVVAIGVLPLTVAGYMSVGLVAGLATPPVQPAVRTIYPKMVNSRQLTPLFSLDASAQEIIWVVGPVVTTFVSLQIGTVWGILLAALLMVIGGIWFISSPELGRVRIPRSKRRFGTVLARPPVLLATVVGFLLIGACAAIEAGVVAALGHGGAEAGIVLAIFSLGSLAGGLFLGHVPIGPWSTARRMLIVFVGTALAAFSMDFWWLAVTLFIAGIGIAPALAVLFGIVSASVKFSDTAEAYGWVGTGQLIGAALGSALAGFLIDANGAPGAFWAATGLALLGVLVPTVFRRWHPDLRGRDASPIPDTEPVPVTPS</sequence>
<feature type="transmembrane region" description="Helical" evidence="1">
    <location>
        <begin position="356"/>
        <end position="376"/>
    </location>
</feature>
<dbReference type="Proteomes" id="UP000275048">
    <property type="component" value="Unassembled WGS sequence"/>
</dbReference>
<feature type="transmembrane region" description="Helical" evidence="1">
    <location>
        <begin position="169"/>
        <end position="189"/>
    </location>
</feature>
<dbReference type="EMBL" id="RHHB01000046">
    <property type="protein sequence ID" value="RNB45522.1"/>
    <property type="molecule type" value="Genomic_DNA"/>
</dbReference>
<gene>
    <name evidence="2" type="ORF">EDM22_15955</name>
</gene>
<comment type="caution">
    <text evidence="2">The sequence shown here is derived from an EMBL/GenBank/DDBJ whole genome shotgun (WGS) entry which is preliminary data.</text>
</comment>
<reference evidence="2 3" key="1">
    <citation type="submission" date="2018-10" db="EMBL/GenBank/DDBJ databases">
        <title>Isolation, diversity and antibacterial activity of antinobacteria from the wheat rhizosphere soil.</title>
        <authorList>
            <person name="Sun T."/>
        </authorList>
    </citation>
    <scope>NUCLEOTIDE SEQUENCE [LARGE SCALE GENOMIC DNA]</scope>
    <source>
        <strain evidence="2 3">SJ-23</strain>
    </source>
</reference>
<feature type="transmembrane region" description="Helical" evidence="1">
    <location>
        <begin position="210"/>
        <end position="236"/>
    </location>
</feature>
<keyword evidence="1" id="KW-1133">Transmembrane helix</keyword>
<accession>A0A3M8A3A3</accession>
<dbReference type="PANTHER" id="PTHR23542:SF1">
    <property type="entry name" value="MAJOR FACILITATOR SUPERFAMILY (MFS) PROFILE DOMAIN-CONTAINING PROTEIN"/>
    <property type="match status" value="1"/>
</dbReference>
<feature type="transmembrane region" description="Helical" evidence="1">
    <location>
        <begin position="298"/>
        <end position="315"/>
    </location>
</feature>
<feature type="transmembrane region" description="Helical" evidence="1">
    <location>
        <begin position="327"/>
        <end position="350"/>
    </location>
</feature>
<dbReference type="GO" id="GO:0022857">
    <property type="term" value="F:transmembrane transporter activity"/>
    <property type="evidence" value="ECO:0007669"/>
    <property type="project" value="InterPro"/>
</dbReference>
<organism evidence="2 3">
    <name type="scientific">Agromyces tardus</name>
    <dbReference type="NCBI Taxonomy" id="2583849"/>
    <lineage>
        <taxon>Bacteria</taxon>
        <taxon>Bacillati</taxon>
        <taxon>Actinomycetota</taxon>
        <taxon>Actinomycetes</taxon>
        <taxon>Micrococcales</taxon>
        <taxon>Microbacteriaceae</taxon>
        <taxon>Agromyces</taxon>
    </lineage>
</organism>
<proteinExistence type="predicted"/>
<dbReference type="Gene3D" id="1.20.1250.20">
    <property type="entry name" value="MFS general substrate transporter like domains"/>
    <property type="match status" value="1"/>
</dbReference>
<dbReference type="SUPFAM" id="SSF103473">
    <property type="entry name" value="MFS general substrate transporter"/>
    <property type="match status" value="1"/>
</dbReference>
<evidence type="ECO:0000256" key="1">
    <source>
        <dbReference type="SAM" id="Phobius"/>
    </source>
</evidence>
<dbReference type="InterPro" id="IPR011701">
    <property type="entry name" value="MFS"/>
</dbReference>
<feature type="transmembrane region" description="Helical" evidence="1">
    <location>
        <begin position="275"/>
        <end position="292"/>
    </location>
</feature>
<dbReference type="InterPro" id="IPR036259">
    <property type="entry name" value="MFS_trans_sf"/>
</dbReference>
<feature type="transmembrane region" description="Helical" evidence="1">
    <location>
        <begin position="78"/>
        <end position="96"/>
    </location>
</feature>
<dbReference type="AlphaFoldDB" id="A0A3M8A3A3"/>
<keyword evidence="1" id="KW-0472">Membrane</keyword>
<evidence type="ECO:0000313" key="3">
    <source>
        <dbReference type="Proteomes" id="UP000275048"/>
    </source>
</evidence>
<feature type="transmembrane region" description="Helical" evidence="1">
    <location>
        <begin position="45"/>
        <end position="66"/>
    </location>
</feature>
<protein>
    <submittedName>
        <fullName evidence="2">MFS transporter</fullName>
    </submittedName>
</protein>
<keyword evidence="3" id="KW-1185">Reference proteome</keyword>
<feature type="transmembrane region" description="Helical" evidence="1">
    <location>
        <begin position="242"/>
        <end position="263"/>
    </location>
</feature>
<dbReference type="OrthoDB" id="4686510at2"/>
<dbReference type="PANTHER" id="PTHR23542">
    <property type="match status" value="1"/>
</dbReference>
<keyword evidence="1" id="KW-0812">Transmembrane</keyword>
<dbReference type="RefSeq" id="WP_122938076.1">
    <property type="nucleotide sequence ID" value="NZ_JBHSNT010000099.1"/>
</dbReference>
<dbReference type="Pfam" id="PF07690">
    <property type="entry name" value="MFS_1"/>
    <property type="match status" value="1"/>
</dbReference>
<name>A0A3M8A3A3_9MICO</name>